<evidence type="ECO:0000256" key="10">
    <source>
        <dbReference type="ARBA" id="ARBA00052809"/>
    </source>
</evidence>
<keyword evidence="14" id="KW-1185">Reference proteome</keyword>
<dbReference type="Gene3D" id="3.90.226.10">
    <property type="entry name" value="2-enoyl-CoA Hydratase, Chain A, domain 1"/>
    <property type="match status" value="1"/>
</dbReference>
<dbReference type="PANTHER" id="PTHR43149:SF1">
    <property type="entry name" value="DELTA(3,5)-DELTA(2,4)-DIENOYL-COA ISOMERASE, MITOCHONDRIAL"/>
    <property type="match status" value="1"/>
</dbReference>
<dbReference type="Gene3D" id="1.10.12.10">
    <property type="entry name" value="Lyase 2-enoyl-coa Hydratase, Chain A, domain 2"/>
    <property type="match status" value="1"/>
</dbReference>
<reference evidence="13 14" key="1">
    <citation type="journal article" date="2021" name="BMC Biol.">
        <title>Horizontally acquired antibacterial genes associated with adaptive radiation of ladybird beetles.</title>
        <authorList>
            <person name="Li H.S."/>
            <person name="Tang X.F."/>
            <person name="Huang Y.H."/>
            <person name="Xu Z.Y."/>
            <person name="Chen M.L."/>
            <person name="Du X.Y."/>
            <person name="Qiu B.Y."/>
            <person name="Chen P.T."/>
            <person name="Zhang W."/>
            <person name="Slipinski A."/>
            <person name="Escalona H.E."/>
            <person name="Waterhouse R.M."/>
            <person name="Zwick A."/>
            <person name="Pang H."/>
        </authorList>
    </citation>
    <scope>NUCLEOTIDE SEQUENCE [LARGE SCALE GENOMIC DNA]</scope>
    <source>
        <strain evidence="13">SYSU2018</strain>
    </source>
</reference>
<keyword evidence="8" id="KW-0413">Isomerase</keyword>
<comment type="catalytic activity">
    <reaction evidence="10">
        <text>(3E,5Z,8Z,11Z,14Z)-eicosapentaenoyl-CoA = (2E,4E,8Z,11Z,14Z)-eicosapentaenoyl-CoA</text>
        <dbReference type="Rhea" id="RHEA:45224"/>
        <dbReference type="ChEBI" id="CHEBI:85090"/>
        <dbReference type="ChEBI" id="CHEBI:85091"/>
    </reaction>
</comment>
<dbReference type="NCBIfam" id="NF004794">
    <property type="entry name" value="PRK06142.1"/>
    <property type="match status" value="1"/>
</dbReference>
<keyword evidence="4" id="KW-0276">Fatty acid metabolism</keyword>
<name>A0ABD2N8B8_9CUCU</name>
<dbReference type="GO" id="GO:0016853">
    <property type="term" value="F:isomerase activity"/>
    <property type="evidence" value="ECO:0007669"/>
    <property type="project" value="UniProtKB-KW"/>
</dbReference>
<dbReference type="CDD" id="cd06558">
    <property type="entry name" value="crotonase-like"/>
    <property type="match status" value="1"/>
</dbReference>
<comment type="caution">
    <text evidence="13">The sequence shown here is derived from an EMBL/GenBank/DDBJ whole genome shotgun (WGS) entry which is preliminary data.</text>
</comment>
<organism evidence="13 14">
    <name type="scientific">Cryptolaemus montrouzieri</name>
    <dbReference type="NCBI Taxonomy" id="559131"/>
    <lineage>
        <taxon>Eukaryota</taxon>
        <taxon>Metazoa</taxon>
        <taxon>Ecdysozoa</taxon>
        <taxon>Arthropoda</taxon>
        <taxon>Hexapoda</taxon>
        <taxon>Insecta</taxon>
        <taxon>Pterygota</taxon>
        <taxon>Neoptera</taxon>
        <taxon>Endopterygota</taxon>
        <taxon>Coleoptera</taxon>
        <taxon>Polyphaga</taxon>
        <taxon>Cucujiformia</taxon>
        <taxon>Coccinelloidea</taxon>
        <taxon>Coccinellidae</taxon>
        <taxon>Scymninae</taxon>
        <taxon>Scymnini</taxon>
        <taxon>Cryptolaemus</taxon>
    </lineage>
</organism>
<dbReference type="PANTHER" id="PTHR43149">
    <property type="entry name" value="ENOYL-COA HYDRATASE"/>
    <property type="match status" value="1"/>
</dbReference>
<comment type="catalytic activity">
    <reaction evidence="9">
        <text>(3E,5Z)-octadienoyl-CoA = (2E,4E)-octadienoyl-CoA</text>
        <dbReference type="Rhea" id="RHEA:45244"/>
        <dbReference type="ChEBI" id="CHEBI:62243"/>
        <dbReference type="ChEBI" id="CHEBI:85108"/>
    </reaction>
</comment>
<comment type="function">
    <text evidence="11">Isomerization of 3-trans,5-cis-dienoyl-CoA to 2-trans,4-trans-dienoyl-CoA.</text>
</comment>
<dbReference type="GO" id="GO:0006631">
    <property type="term" value="P:fatty acid metabolic process"/>
    <property type="evidence" value="ECO:0007669"/>
    <property type="project" value="UniProtKB-KW"/>
</dbReference>
<dbReference type="InterPro" id="IPR001753">
    <property type="entry name" value="Enoyl-CoA_hydra/iso"/>
</dbReference>
<evidence type="ECO:0000256" key="6">
    <source>
        <dbReference type="ARBA" id="ARBA00023098"/>
    </source>
</evidence>
<evidence type="ECO:0000313" key="14">
    <source>
        <dbReference type="Proteomes" id="UP001516400"/>
    </source>
</evidence>
<evidence type="ECO:0000256" key="5">
    <source>
        <dbReference type="ARBA" id="ARBA00022990"/>
    </source>
</evidence>
<evidence type="ECO:0000256" key="12">
    <source>
        <dbReference type="ARBA" id="ARBA00071021"/>
    </source>
</evidence>
<evidence type="ECO:0000256" key="4">
    <source>
        <dbReference type="ARBA" id="ARBA00022832"/>
    </source>
</evidence>
<dbReference type="FunFam" id="3.90.226.10:FF:000024">
    <property type="entry name" value="Delta3,5-delta2,4-dienoyl-CoA isomerase"/>
    <property type="match status" value="1"/>
</dbReference>
<evidence type="ECO:0000256" key="8">
    <source>
        <dbReference type="ARBA" id="ARBA00023235"/>
    </source>
</evidence>
<keyword evidence="6" id="KW-0443">Lipid metabolism</keyword>
<evidence type="ECO:0000313" key="13">
    <source>
        <dbReference type="EMBL" id="KAL3274824.1"/>
    </source>
</evidence>
<proteinExistence type="inferred from homology"/>
<dbReference type="AlphaFoldDB" id="A0ABD2N8B8"/>
<evidence type="ECO:0000256" key="7">
    <source>
        <dbReference type="ARBA" id="ARBA00023140"/>
    </source>
</evidence>
<dbReference type="Pfam" id="PF00378">
    <property type="entry name" value="ECH_1"/>
    <property type="match status" value="1"/>
</dbReference>
<dbReference type="EMBL" id="JABFTP020000083">
    <property type="protein sequence ID" value="KAL3274824.1"/>
    <property type="molecule type" value="Genomic_DNA"/>
</dbReference>
<dbReference type="SUPFAM" id="SSF52096">
    <property type="entry name" value="ClpP/crotonase"/>
    <property type="match status" value="1"/>
</dbReference>
<dbReference type="Proteomes" id="UP001516400">
    <property type="component" value="Unassembled WGS sequence"/>
</dbReference>
<keyword evidence="7" id="KW-0576">Peroxisome</keyword>
<comment type="similarity">
    <text evidence="3">Belongs to the enoyl-CoA hydratase/isomerase family.</text>
</comment>
<dbReference type="FunFam" id="1.10.12.10:FF:000004">
    <property type="entry name" value="Delta3,5-delta2,4-dienoyl-CoA isomerase"/>
    <property type="match status" value="1"/>
</dbReference>
<comment type="pathway">
    <text evidence="2">Lipid metabolism; fatty acid beta-oxidation.</text>
</comment>
<dbReference type="GO" id="GO:0005777">
    <property type="term" value="C:peroxisome"/>
    <property type="evidence" value="ECO:0007669"/>
    <property type="project" value="UniProtKB-SubCell"/>
</dbReference>
<evidence type="ECO:0000256" key="9">
    <source>
        <dbReference type="ARBA" id="ARBA00051408"/>
    </source>
</evidence>
<evidence type="ECO:0000256" key="3">
    <source>
        <dbReference type="ARBA" id="ARBA00005254"/>
    </source>
</evidence>
<dbReference type="InterPro" id="IPR045002">
    <property type="entry name" value="Ech1-like"/>
</dbReference>
<sequence length="308" mass="34081">MSLRNLSRPISFLYPNLSKVYNSFRILKMSSASNQYETLSVSVPKEFIYHVELNRPDKLNAMNNTMWLEIGKCFHALDYDENCRVIVLSGAGRLFCAGIDLMDAANQGIEMGEQNDVVRRAKVLRKYITQYQNSITSLEICKKPVLAAVHSGCIGGAVDLITAADIRYCTQDAWFQVKEVDIGMAADVGTLQRLPKVIGSDSLVRELCYTARKFPAEEALSSGLVSKVFKDKESMLQGVLSVAELIAIKSPVAVQGTKANLVYSRDHTVQEGLDHISQWNQMALQSDDFAEATVAAATKNKDVVFAKL</sequence>
<gene>
    <name evidence="13" type="ORF">HHI36_019607</name>
</gene>
<accession>A0ABD2N8B8</accession>
<dbReference type="InterPro" id="IPR014748">
    <property type="entry name" value="Enoyl-CoA_hydra_C"/>
</dbReference>
<evidence type="ECO:0000256" key="2">
    <source>
        <dbReference type="ARBA" id="ARBA00005005"/>
    </source>
</evidence>
<comment type="subcellular location">
    <subcellularLocation>
        <location evidence="1">Peroxisome</location>
    </subcellularLocation>
</comment>
<dbReference type="InterPro" id="IPR029045">
    <property type="entry name" value="ClpP/crotonase-like_dom_sf"/>
</dbReference>
<protein>
    <recommendedName>
        <fullName evidence="12">Delta(3,5)-Delta(2,4)-dienoyl-CoA isomerase, mitochondrial</fullName>
    </recommendedName>
</protein>
<evidence type="ECO:0000256" key="11">
    <source>
        <dbReference type="ARBA" id="ARBA00055786"/>
    </source>
</evidence>
<keyword evidence="5" id="KW-0007">Acetylation</keyword>
<evidence type="ECO:0000256" key="1">
    <source>
        <dbReference type="ARBA" id="ARBA00004275"/>
    </source>
</evidence>